<dbReference type="PANTHER" id="PTHR46401:SF2">
    <property type="entry name" value="GLYCOSYLTRANSFERASE WBBK-RELATED"/>
    <property type="match status" value="1"/>
</dbReference>
<dbReference type="EMBL" id="CP042906">
    <property type="protein sequence ID" value="QEX16950.1"/>
    <property type="molecule type" value="Genomic_DNA"/>
</dbReference>
<feature type="domain" description="Glycosyl transferase family 1" evidence="3">
    <location>
        <begin position="222"/>
        <end position="379"/>
    </location>
</feature>
<evidence type="ECO:0000259" key="3">
    <source>
        <dbReference type="Pfam" id="PF00534"/>
    </source>
</evidence>
<dbReference type="Gene3D" id="3.40.50.2000">
    <property type="entry name" value="Glycogen Phosphorylase B"/>
    <property type="match status" value="1"/>
</dbReference>
<evidence type="ECO:0000256" key="2">
    <source>
        <dbReference type="SAM" id="MobiDB-lite"/>
    </source>
</evidence>
<dbReference type="Pfam" id="PF12000">
    <property type="entry name" value="Glyco_trans_4_3"/>
    <property type="match status" value="1"/>
</dbReference>
<dbReference type="OrthoDB" id="9793726at2"/>
<sequence length="451" mass="50949">MRVLFLHNNFPAQYKHVAAALAADPANQIVAGSLDNKKNLPGVTKHIYKPQREPRKDTHHYLRSTEAAVLDGQAVVRMCGELRKSGFIPDLICGHSGWGTTIYTKDVFPEARLLTYFEWYYNARNSDVDFMNKTLTWEDLCRVRTRNLPILMDLAHCDWGICPTQYQLSQIPRVFHSKLTQLHDGVDTDFFTPSESVQFEIPGLHLRLTRDAEVLTYATRGMEPYRGFPQFMQAVEILQQRRPNLQVVIAGTDRVAYGKKLPEGESYKGKALDELKGLDHSRLHFVGHLPFDMYRNLLQLSSVHVYLTIPFVLSWSLLEAMSTGCLVVGSDTLPVRELIEDGRNGLMTDMFDIEAMAARIEEALNRRESMGDIRTNARQTILERYALRDLLPKHLQLMRDLAEGRAPAESAAGRPLAVGAPRQGGGQASKGAPPRGGRPGNIPRGKRRRRH</sequence>
<keyword evidence="6" id="KW-1185">Reference proteome</keyword>
<feature type="domain" description="Glycosyl transferase family 4" evidence="4">
    <location>
        <begin position="27"/>
        <end position="190"/>
    </location>
</feature>
<name>A0A5J6MKY6_9PROT</name>
<evidence type="ECO:0000256" key="1">
    <source>
        <dbReference type="ARBA" id="ARBA00022679"/>
    </source>
</evidence>
<gene>
    <name evidence="5" type="ORF">FRZ44_22450</name>
</gene>
<dbReference type="KEGG" id="htq:FRZ44_22450"/>
<dbReference type="InterPro" id="IPR001296">
    <property type="entry name" value="Glyco_trans_1"/>
</dbReference>
<dbReference type="InterPro" id="IPR022623">
    <property type="entry name" value="Glyco_trans_4"/>
</dbReference>
<evidence type="ECO:0000259" key="4">
    <source>
        <dbReference type="Pfam" id="PF12000"/>
    </source>
</evidence>
<protein>
    <submittedName>
        <fullName evidence="5">Glycosyl transferase</fullName>
    </submittedName>
</protein>
<organism evidence="5 6">
    <name type="scientific">Hypericibacter terrae</name>
    <dbReference type="NCBI Taxonomy" id="2602015"/>
    <lineage>
        <taxon>Bacteria</taxon>
        <taxon>Pseudomonadati</taxon>
        <taxon>Pseudomonadota</taxon>
        <taxon>Alphaproteobacteria</taxon>
        <taxon>Rhodospirillales</taxon>
        <taxon>Dongiaceae</taxon>
        <taxon>Hypericibacter</taxon>
    </lineage>
</organism>
<dbReference type="GO" id="GO:0016757">
    <property type="term" value="F:glycosyltransferase activity"/>
    <property type="evidence" value="ECO:0007669"/>
    <property type="project" value="InterPro"/>
</dbReference>
<dbReference type="AlphaFoldDB" id="A0A5J6MKY6"/>
<evidence type="ECO:0000313" key="6">
    <source>
        <dbReference type="Proteomes" id="UP000326202"/>
    </source>
</evidence>
<dbReference type="RefSeq" id="WP_151177245.1">
    <property type="nucleotide sequence ID" value="NZ_CP042906.1"/>
</dbReference>
<dbReference type="PANTHER" id="PTHR46401">
    <property type="entry name" value="GLYCOSYLTRANSFERASE WBBK-RELATED"/>
    <property type="match status" value="1"/>
</dbReference>
<feature type="region of interest" description="Disordered" evidence="2">
    <location>
        <begin position="406"/>
        <end position="451"/>
    </location>
</feature>
<proteinExistence type="predicted"/>
<accession>A0A5J6MKY6</accession>
<dbReference type="Pfam" id="PF00534">
    <property type="entry name" value="Glycos_transf_1"/>
    <property type="match status" value="1"/>
</dbReference>
<dbReference type="Proteomes" id="UP000326202">
    <property type="component" value="Chromosome"/>
</dbReference>
<dbReference type="GO" id="GO:0009103">
    <property type="term" value="P:lipopolysaccharide biosynthetic process"/>
    <property type="evidence" value="ECO:0007669"/>
    <property type="project" value="TreeGrafter"/>
</dbReference>
<keyword evidence="1 5" id="KW-0808">Transferase</keyword>
<evidence type="ECO:0000313" key="5">
    <source>
        <dbReference type="EMBL" id="QEX16950.1"/>
    </source>
</evidence>
<dbReference type="SUPFAM" id="SSF53756">
    <property type="entry name" value="UDP-Glycosyltransferase/glycogen phosphorylase"/>
    <property type="match status" value="1"/>
</dbReference>
<reference evidence="5 6" key="1">
    <citation type="submission" date="2019-08" db="EMBL/GenBank/DDBJ databases">
        <title>Hyperibacter terrae gen. nov., sp. nov. and Hyperibacter viscosus sp. nov., two new members in the family Rhodospirillaceae isolated from the rhizosphere of Hypericum perforatum.</title>
        <authorList>
            <person name="Noviana Z."/>
        </authorList>
    </citation>
    <scope>NUCLEOTIDE SEQUENCE [LARGE SCALE GENOMIC DNA]</scope>
    <source>
        <strain evidence="5 6">R5913</strain>
    </source>
</reference>